<evidence type="ECO:0000313" key="6">
    <source>
        <dbReference type="Proteomes" id="UP000308197"/>
    </source>
</evidence>
<keyword evidence="6" id="KW-1185">Reference proteome</keyword>
<dbReference type="GO" id="GO:0005524">
    <property type="term" value="F:ATP binding"/>
    <property type="evidence" value="ECO:0007669"/>
    <property type="project" value="UniProtKB-KW"/>
</dbReference>
<dbReference type="EMBL" id="ML213131">
    <property type="protein sequence ID" value="TFK77805.1"/>
    <property type="molecule type" value="Genomic_DNA"/>
</dbReference>
<dbReference type="InParanoid" id="A0A5C3NKS6"/>
<evidence type="ECO:0000256" key="2">
    <source>
        <dbReference type="ARBA" id="ARBA00022840"/>
    </source>
</evidence>
<evidence type="ECO:0000256" key="1">
    <source>
        <dbReference type="ARBA" id="ARBA00022741"/>
    </source>
</evidence>
<sequence>MPEGVSSVYPGGSVHDSRASNISEKQVAALAERFAEIVPPRMFSMATLQGYLMAYKTRPHAAVDEAALWVQKKTKDRLVPASASRTDSSGGATVAGRSPVADRSP</sequence>
<dbReference type="AlphaFoldDB" id="A0A5C3NKS6"/>
<dbReference type="InterPro" id="IPR057495">
    <property type="entry name" value="AAA_lid_BCS1"/>
</dbReference>
<name>A0A5C3NKS6_9APHY</name>
<feature type="domain" description="Mitochondrial chaperone BCS1-like ATPase lid" evidence="4">
    <location>
        <begin position="26"/>
        <end position="66"/>
    </location>
</feature>
<dbReference type="STRING" id="1314778.A0A5C3NKS6"/>
<organism evidence="5 6">
    <name type="scientific">Polyporus arcularius HHB13444</name>
    <dbReference type="NCBI Taxonomy" id="1314778"/>
    <lineage>
        <taxon>Eukaryota</taxon>
        <taxon>Fungi</taxon>
        <taxon>Dikarya</taxon>
        <taxon>Basidiomycota</taxon>
        <taxon>Agaricomycotina</taxon>
        <taxon>Agaricomycetes</taxon>
        <taxon>Polyporales</taxon>
        <taxon>Polyporaceae</taxon>
        <taxon>Polyporus</taxon>
    </lineage>
</organism>
<reference evidence="5 6" key="1">
    <citation type="journal article" date="2019" name="Nat. Ecol. Evol.">
        <title>Megaphylogeny resolves global patterns of mushroom evolution.</title>
        <authorList>
            <person name="Varga T."/>
            <person name="Krizsan K."/>
            <person name="Foldi C."/>
            <person name="Dima B."/>
            <person name="Sanchez-Garcia M."/>
            <person name="Sanchez-Ramirez S."/>
            <person name="Szollosi G.J."/>
            <person name="Szarkandi J.G."/>
            <person name="Papp V."/>
            <person name="Albert L."/>
            <person name="Andreopoulos W."/>
            <person name="Angelini C."/>
            <person name="Antonin V."/>
            <person name="Barry K.W."/>
            <person name="Bougher N.L."/>
            <person name="Buchanan P."/>
            <person name="Buyck B."/>
            <person name="Bense V."/>
            <person name="Catcheside P."/>
            <person name="Chovatia M."/>
            <person name="Cooper J."/>
            <person name="Damon W."/>
            <person name="Desjardin D."/>
            <person name="Finy P."/>
            <person name="Geml J."/>
            <person name="Haridas S."/>
            <person name="Hughes K."/>
            <person name="Justo A."/>
            <person name="Karasinski D."/>
            <person name="Kautmanova I."/>
            <person name="Kiss B."/>
            <person name="Kocsube S."/>
            <person name="Kotiranta H."/>
            <person name="LaButti K.M."/>
            <person name="Lechner B.E."/>
            <person name="Liimatainen K."/>
            <person name="Lipzen A."/>
            <person name="Lukacs Z."/>
            <person name="Mihaltcheva S."/>
            <person name="Morgado L.N."/>
            <person name="Niskanen T."/>
            <person name="Noordeloos M.E."/>
            <person name="Ohm R.A."/>
            <person name="Ortiz-Santana B."/>
            <person name="Ovrebo C."/>
            <person name="Racz N."/>
            <person name="Riley R."/>
            <person name="Savchenko A."/>
            <person name="Shiryaev A."/>
            <person name="Soop K."/>
            <person name="Spirin V."/>
            <person name="Szebenyi C."/>
            <person name="Tomsovsky M."/>
            <person name="Tulloss R.E."/>
            <person name="Uehling J."/>
            <person name="Grigoriev I.V."/>
            <person name="Vagvolgyi C."/>
            <person name="Papp T."/>
            <person name="Martin F.M."/>
            <person name="Miettinen O."/>
            <person name="Hibbett D.S."/>
            <person name="Nagy L.G."/>
        </authorList>
    </citation>
    <scope>NUCLEOTIDE SEQUENCE [LARGE SCALE GENOMIC DNA]</scope>
    <source>
        <strain evidence="5 6">HHB13444</strain>
    </source>
</reference>
<dbReference type="Proteomes" id="UP000308197">
    <property type="component" value="Unassembled WGS sequence"/>
</dbReference>
<evidence type="ECO:0000313" key="5">
    <source>
        <dbReference type="EMBL" id="TFK77805.1"/>
    </source>
</evidence>
<keyword evidence="2" id="KW-0067">ATP-binding</keyword>
<accession>A0A5C3NKS6</accession>
<evidence type="ECO:0000259" key="4">
    <source>
        <dbReference type="Pfam" id="PF25426"/>
    </source>
</evidence>
<dbReference type="Pfam" id="PF25426">
    <property type="entry name" value="AAA_lid_BCS1"/>
    <property type="match status" value="1"/>
</dbReference>
<proteinExistence type="predicted"/>
<protein>
    <recommendedName>
        <fullName evidence="4">Mitochondrial chaperone BCS1-like ATPase lid domain-containing protein</fullName>
    </recommendedName>
</protein>
<keyword evidence="1" id="KW-0547">Nucleotide-binding</keyword>
<evidence type="ECO:0000256" key="3">
    <source>
        <dbReference type="SAM" id="MobiDB-lite"/>
    </source>
</evidence>
<gene>
    <name evidence="5" type="ORF">K466DRAFT_607674</name>
</gene>
<feature type="region of interest" description="Disordered" evidence="3">
    <location>
        <begin position="77"/>
        <end position="105"/>
    </location>
</feature>
<feature type="region of interest" description="Disordered" evidence="3">
    <location>
        <begin position="1"/>
        <end position="20"/>
    </location>
</feature>